<evidence type="ECO:0000313" key="3">
    <source>
        <dbReference type="EMBL" id="MCQ8896638.1"/>
    </source>
</evidence>
<keyword evidence="2" id="KW-0812">Transmembrane</keyword>
<protein>
    <recommendedName>
        <fullName evidence="5">DUF4131 domain-containing protein</fullName>
    </recommendedName>
</protein>
<keyword evidence="2" id="KW-1133">Transmembrane helix</keyword>
<keyword evidence="4" id="KW-1185">Reference proteome</keyword>
<dbReference type="EMBL" id="JANIGO010000003">
    <property type="protein sequence ID" value="MCQ8896638.1"/>
    <property type="molecule type" value="Genomic_DNA"/>
</dbReference>
<evidence type="ECO:0000256" key="1">
    <source>
        <dbReference type="SAM" id="MobiDB-lite"/>
    </source>
</evidence>
<feature type="compositionally biased region" description="Basic and acidic residues" evidence="1">
    <location>
        <begin position="159"/>
        <end position="171"/>
    </location>
</feature>
<proteinExistence type="predicted"/>
<feature type="transmembrane region" description="Helical" evidence="2">
    <location>
        <begin position="5"/>
        <end position="24"/>
    </location>
</feature>
<comment type="caution">
    <text evidence="3">The sequence shown here is derived from an EMBL/GenBank/DDBJ whole genome shotgun (WGS) entry which is preliminary data.</text>
</comment>
<organism evidence="3 4">
    <name type="scientific">Limnobacter humi</name>
    <dbReference type="NCBI Taxonomy" id="1778671"/>
    <lineage>
        <taxon>Bacteria</taxon>
        <taxon>Pseudomonadati</taxon>
        <taxon>Pseudomonadota</taxon>
        <taxon>Betaproteobacteria</taxon>
        <taxon>Burkholderiales</taxon>
        <taxon>Burkholderiaceae</taxon>
        <taxon>Limnobacter</taxon>
    </lineage>
</organism>
<gene>
    <name evidence="3" type="ORF">NQT62_09360</name>
</gene>
<keyword evidence="2" id="KW-0472">Membrane</keyword>
<feature type="transmembrane region" description="Helical" evidence="2">
    <location>
        <begin position="30"/>
        <end position="48"/>
    </location>
</feature>
<evidence type="ECO:0008006" key="5">
    <source>
        <dbReference type="Google" id="ProtNLM"/>
    </source>
</evidence>
<sequence length="171" mass="19277">MNEAILWMCVAYVFLAGLLLLTLIQTSLNWGLKLVLVLVAAMFYWVSYTTWHNAQGWPSSAELPRKFLFHFAIVEEPSEKLGTKGQVFVWGTDLSANRPSNEPRAYVLPYGKDLHQKIDAGLRKIRNGNLQIGVIGGEEYDPAATRDNTRVADKQSSLEFKDLPDPQLPEK</sequence>
<dbReference type="Proteomes" id="UP001204142">
    <property type="component" value="Unassembled WGS sequence"/>
</dbReference>
<dbReference type="RefSeq" id="WP_256764455.1">
    <property type="nucleotide sequence ID" value="NZ_JANIGO010000003.1"/>
</dbReference>
<name>A0ABT1WGL0_9BURK</name>
<feature type="region of interest" description="Disordered" evidence="1">
    <location>
        <begin position="144"/>
        <end position="171"/>
    </location>
</feature>
<accession>A0ABT1WGL0</accession>
<evidence type="ECO:0000256" key="2">
    <source>
        <dbReference type="SAM" id="Phobius"/>
    </source>
</evidence>
<reference evidence="3 4" key="1">
    <citation type="submission" date="2022-07" db="EMBL/GenBank/DDBJ databases">
        <authorList>
            <person name="Xamxidin M."/>
            <person name="Wu M."/>
        </authorList>
    </citation>
    <scope>NUCLEOTIDE SEQUENCE [LARGE SCALE GENOMIC DNA]</scope>
    <source>
        <strain evidence="3 4">NBRC 111650</strain>
    </source>
</reference>
<evidence type="ECO:0000313" key="4">
    <source>
        <dbReference type="Proteomes" id="UP001204142"/>
    </source>
</evidence>